<dbReference type="GO" id="GO:0003676">
    <property type="term" value="F:nucleic acid binding"/>
    <property type="evidence" value="ECO:0007669"/>
    <property type="project" value="InterPro"/>
</dbReference>
<dbReference type="SUPFAM" id="SSF57756">
    <property type="entry name" value="Retrovirus zinc finger-like domains"/>
    <property type="match status" value="1"/>
</dbReference>
<dbReference type="InterPro" id="IPR001878">
    <property type="entry name" value="Znf_CCHC"/>
</dbReference>
<keyword evidence="4" id="KW-1185">Reference proteome</keyword>
<feature type="domain" description="CCHC-type" evidence="2">
    <location>
        <begin position="116"/>
        <end position="129"/>
    </location>
</feature>
<evidence type="ECO:0000259" key="2">
    <source>
        <dbReference type="PROSITE" id="PS50158"/>
    </source>
</evidence>
<comment type="caution">
    <text evidence="3">The sequence shown here is derived from an EMBL/GenBank/DDBJ whole genome shotgun (WGS) entry which is preliminary data.</text>
</comment>
<gene>
    <name evidence="3" type="ORF">IFM89_024196</name>
</gene>
<dbReference type="GO" id="GO:0008270">
    <property type="term" value="F:zinc ion binding"/>
    <property type="evidence" value="ECO:0007669"/>
    <property type="project" value="UniProtKB-KW"/>
</dbReference>
<keyword evidence="1" id="KW-0863">Zinc-finger</keyword>
<name>A0A835HCU3_9MAGN</name>
<dbReference type="OrthoDB" id="422005at2759"/>
<dbReference type="Gene3D" id="4.10.60.10">
    <property type="entry name" value="Zinc finger, CCHC-type"/>
    <property type="match status" value="1"/>
</dbReference>
<reference evidence="3 4" key="1">
    <citation type="submission" date="2020-10" db="EMBL/GenBank/DDBJ databases">
        <title>The Coptis chinensis genome and diversification of protoberbering-type alkaloids.</title>
        <authorList>
            <person name="Wang B."/>
            <person name="Shu S."/>
            <person name="Song C."/>
            <person name="Liu Y."/>
        </authorList>
    </citation>
    <scope>NUCLEOTIDE SEQUENCE [LARGE SCALE GENOMIC DNA]</scope>
    <source>
        <strain evidence="3">HL-2020</strain>
        <tissue evidence="3">Leaf</tissue>
    </source>
</reference>
<evidence type="ECO:0000256" key="1">
    <source>
        <dbReference type="PROSITE-ProRule" id="PRU00047"/>
    </source>
</evidence>
<sequence>MQTPLPGTVHMPLPGMDFFMMSYGKWKRDDFAPHFHGGGYIPQQDRAGDDAYDVIEKQRHRPRDCQENNNATAGANSNNGGYVTLDVSCTHYCGNLGHRARECTAKESANGQGEGCCNCGDFGHFARDCNNNNSGEEACVILVVGMAIWVGSVLMRTVAVLDAMVPAQVVEATATTVRRLMGTMQETVPMQLQP</sequence>
<dbReference type="InterPro" id="IPR036875">
    <property type="entry name" value="Znf_CCHC_sf"/>
</dbReference>
<accession>A0A835HCU3</accession>
<dbReference type="AlphaFoldDB" id="A0A835HCU3"/>
<protein>
    <recommendedName>
        <fullName evidence="2">CCHC-type domain-containing protein</fullName>
    </recommendedName>
</protein>
<evidence type="ECO:0000313" key="3">
    <source>
        <dbReference type="EMBL" id="KAF9598085.1"/>
    </source>
</evidence>
<proteinExistence type="predicted"/>
<evidence type="ECO:0000313" key="4">
    <source>
        <dbReference type="Proteomes" id="UP000631114"/>
    </source>
</evidence>
<organism evidence="3 4">
    <name type="scientific">Coptis chinensis</name>
    <dbReference type="NCBI Taxonomy" id="261450"/>
    <lineage>
        <taxon>Eukaryota</taxon>
        <taxon>Viridiplantae</taxon>
        <taxon>Streptophyta</taxon>
        <taxon>Embryophyta</taxon>
        <taxon>Tracheophyta</taxon>
        <taxon>Spermatophyta</taxon>
        <taxon>Magnoliopsida</taxon>
        <taxon>Ranunculales</taxon>
        <taxon>Ranunculaceae</taxon>
        <taxon>Coptidoideae</taxon>
        <taxon>Coptis</taxon>
    </lineage>
</organism>
<dbReference type="Proteomes" id="UP000631114">
    <property type="component" value="Unassembled WGS sequence"/>
</dbReference>
<keyword evidence="1" id="KW-0479">Metal-binding</keyword>
<dbReference type="SMART" id="SM00343">
    <property type="entry name" value="ZnF_C2HC"/>
    <property type="match status" value="2"/>
</dbReference>
<keyword evidence="1" id="KW-0862">Zinc</keyword>
<dbReference type="PROSITE" id="PS50158">
    <property type="entry name" value="ZF_CCHC"/>
    <property type="match status" value="1"/>
</dbReference>
<dbReference type="Pfam" id="PF00098">
    <property type="entry name" value="zf-CCHC"/>
    <property type="match status" value="1"/>
</dbReference>
<dbReference type="EMBL" id="JADFTS010000007">
    <property type="protein sequence ID" value="KAF9598085.1"/>
    <property type="molecule type" value="Genomic_DNA"/>
</dbReference>